<evidence type="ECO:0000313" key="2">
    <source>
        <dbReference type="Proteomes" id="UP000593574"/>
    </source>
</evidence>
<evidence type="ECO:0000313" key="1">
    <source>
        <dbReference type="EMBL" id="MBA0708942.1"/>
    </source>
</evidence>
<reference evidence="1 2" key="1">
    <citation type="journal article" date="2019" name="Genome Biol. Evol.">
        <title>Insights into the evolution of the New World diploid cottons (Gossypium, subgenus Houzingenia) based on genome sequencing.</title>
        <authorList>
            <person name="Grover C.E."/>
            <person name="Arick M.A. 2nd"/>
            <person name="Thrash A."/>
            <person name="Conover J.L."/>
            <person name="Sanders W.S."/>
            <person name="Peterson D.G."/>
            <person name="Frelichowski J.E."/>
            <person name="Scheffler J.A."/>
            <person name="Scheffler B.E."/>
            <person name="Wendel J.F."/>
        </authorList>
    </citation>
    <scope>NUCLEOTIDE SEQUENCE [LARGE SCALE GENOMIC DNA]</scope>
    <source>
        <strain evidence="1">4</strain>
        <tissue evidence="1">Leaf</tissue>
    </source>
</reference>
<protein>
    <submittedName>
        <fullName evidence="1">Uncharacterized protein</fullName>
    </submittedName>
</protein>
<dbReference type="Proteomes" id="UP000593574">
    <property type="component" value="Unassembled WGS sequence"/>
</dbReference>
<dbReference type="EMBL" id="JABEZV010000004">
    <property type="protein sequence ID" value="MBA0708942.1"/>
    <property type="molecule type" value="Genomic_DNA"/>
</dbReference>
<sequence>MVLNDVGSFFCMYLCCRSLPFHITLVFILDVLGLSASWKVLESVFQQDRVQVGSVDNLGKNNLVGKGQVTAMTALKELRKISNLLSEIEVRLVVGFAKPVTCNPYRIILFSFTLVWLQLKLSYTNGMEWFRDRRPAFDGDGWLRASDGMVELSEVEDVCSLIR</sequence>
<keyword evidence="2" id="KW-1185">Reference proteome</keyword>
<proteinExistence type="predicted"/>
<organism evidence="1 2">
    <name type="scientific">Gossypium laxum</name>
    <dbReference type="NCBI Taxonomy" id="34288"/>
    <lineage>
        <taxon>Eukaryota</taxon>
        <taxon>Viridiplantae</taxon>
        <taxon>Streptophyta</taxon>
        <taxon>Embryophyta</taxon>
        <taxon>Tracheophyta</taxon>
        <taxon>Spermatophyta</taxon>
        <taxon>Magnoliopsida</taxon>
        <taxon>eudicotyledons</taxon>
        <taxon>Gunneridae</taxon>
        <taxon>Pentapetalae</taxon>
        <taxon>rosids</taxon>
        <taxon>malvids</taxon>
        <taxon>Malvales</taxon>
        <taxon>Malvaceae</taxon>
        <taxon>Malvoideae</taxon>
        <taxon>Gossypium</taxon>
    </lineage>
</organism>
<accession>A0A7J8ZBJ6</accession>
<name>A0A7J8ZBJ6_9ROSI</name>
<gene>
    <name evidence="1" type="ORF">Golax_024020</name>
</gene>
<dbReference type="AlphaFoldDB" id="A0A7J8ZBJ6"/>
<comment type="caution">
    <text evidence="1">The sequence shown here is derived from an EMBL/GenBank/DDBJ whole genome shotgun (WGS) entry which is preliminary data.</text>
</comment>